<dbReference type="GO" id="GO:0005737">
    <property type="term" value="C:cytoplasm"/>
    <property type="evidence" value="ECO:0007669"/>
    <property type="project" value="TreeGrafter"/>
</dbReference>
<dbReference type="RefSeq" id="WP_244677572.1">
    <property type="nucleotide sequence ID" value="NZ_CP095046.1"/>
</dbReference>
<dbReference type="GO" id="GO:1990189">
    <property type="term" value="F:protein N-terminal-serine acetyltransferase activity"/>
    <property type="evidence" value="ECO:0007669"/>
    <property type="project" value="TreeGrafter"/>
</dbReference>
<dbReference type="KEGG" id="hcu:MUN79_10285"/>
<dbReference type="AlphaFoldDB" id="A0A8T9QEH0"/>
<keyword evidence="3" id="KW-1185">Reference proteome</keyword>
<dbReference type="CDD" id="cd04301">
    <property type="entry name" value="NAT_SF"/>
    <property type="match status" value="1"/>
</dbReference>
<reference evidence="2" key="1">
    <citation type="submission" date="2022-04" db="EMBL/GenBank/DDBJ databases">
        <title>Hymenobacter sp. isolated from the air.</title>
        <authorList>
            <person name="Won M."/>
            <person name="Lee C.-M."/>
            <person name="Woen H.-Y."/>
            <person name="Kwon S.-W."/>
        </authorList>
    </citation>
    <scope>NUCLEOTIDE SEQUENCE</scope>
    <source>
        <strain evidence="2">5116S-3</strain>
    </source>
</reference>
<dbReference type="GO" id="GO:0008999">
    <property type="term" value="F:protein-N-terminal-alanine acetyltransferase activity"/>
    <property type="evidence" value="ECO:0007669"/>
    <property type="project" value="TreeGrafter"/>
</dbReference>
<gene>
    <name evidence="2" type="ORF">MUN79_10285</name>
</gene>
<feature type="domain" description="N-acetyltransferase" evidence="1">
    <location>
        <begin position="13"/>
        <end position="180"/>
    </location>
</feature>
<dbReference type="InterPro" id="IPR016181">
    <property type="entry name" value="Acyl_CoA_acyltransferase"/>
</dbReference>
<dbReference type="PANTHER" id="PTHR43441:SF11">
    <property type="entry name" value="RIBOSOMAL-PROTEIN-SERINE ACETYLTRANSFERASE"/>
    <property type="match status" value="1"/>
</dbReference>
<dbReference type="PANTHER" id="PTHR43441">
    <property type="entry name" value="RIBOSOMAL-PROTEIN-SERINE ACETYLTRANSFERASE"/>
    <property type="match status" value="1"/>
</dbReference>
<dbReference type="InterPro" id="IPR000182">
    <property type="entry name" value="GNAT_dom"/>
</dbReference>
<dbReference type="Proteomes" id="UP000831796">
    <property type="component" value="Chromosome"/>
</dbReference>
<name>A0A8T9QEH0_9BACT</name>
<sequence length="187" mass="20613">MSSVPALPRTARLQLRPFQAADLPAFAAYRANPAVARFQSWEPYTAAQAEAFVASQAGATIPGPPGTWVQIAIARADTDELLGDCALCLQADEPRLAEIGITLAPAQQGQGYATEALRALLEYCFRELHLHRVMAVTDCLNHGSVELLARVGMRREAHFRQHVWFKGAWGDEYVYALLGQEWQQNHG</sequence>
<evidence type="ECO:0000313" key="2">
    <source>
        <dbReference type="EMBL" id="UOQ74230.1"/>
    </source>
</evidence>
<evidence type="ECO:0000313" key="3">
    <source>
        <dbReference type="Proteomes" id="UP000831796"/>
    </source>
</evidence>
<evidence type="ECO:0000259" key="1">
    <source>
        <dbReference type="PROSITE" id="PS51186"/>
    </source>
</evidence>
<dbReference type="InterPro" id="IPR051908">
    <property type="entry name" value="Ribosomal_N-acetyltransferase"/>
</dbReference>
<proteinExistence type="predicted"/>
<organism evidence="2 3">
    <name type="scientific">Hymenobacter cellulosilyticus</name>
    <dbReference type="NCBI Taxonomy" id="2932248"/>
    <lineage>
        <taxon>Bacteria</taxon>
        <taxon>Pseudomonadati</taxon>
        <taxon>Bacteroidota</taxon>
        <taxon>Cytophagia</taxon>
        <taxon>Cytophagales</taxon>
        <taxon>Hymenobacteraceae</taxon>
        <taxon>Hymenobacter</taxon>
    </lineage>
</organism>
<dbReference type="PROSITE" id="PS51186">
    <property type="entry name" value="GNAT"/>
    <property type="match status" value="1"/>
</dbReference>
<dbReference type="Pfam" id="PF13302">
    <property type="entry name" value="Acetyltransf_3"/>
    <property type="match status" value="1"/>
</dbReference>
<protein>
    <submittedName>
        <fullName evidence="2">GNAT family N-acetyltransferase</fullName>
    </submittedName>
</protein>
<accession>A0A8T9QEH0</accession>
<dbReference type="Gene3D" id="3.40.630.30">
    <property type="match status" value="1"/>
</dbReference>
<dbReference type="EMBL" id="CP095046">
    <property type="protein sequence ID" value="UOQ74230.1"/>
    <property type="molecule type" value="Genomic_DNA"/>
</dbReference>
<dbReference type="SUPFAM" id="SSF55729">
    <property type="entry name" value="Acyl-CoA N-acyltransferases (Nat)"/>
    <property type="match status" value="1"/>
</dbReference>